<name>A0A9D4V5D9_ADICA</name>
<sequence>MHHAFAPIAPTHLCSLQKASFSANYVKQSIQRKKKKQIRVTLVVKATSMPSFAKQPNPSLTGNTGSTADPVYSTAQNSSTNGKWLRDDESALRRTEPLPLPMTYPGSAPAHKDVENMKNCDPEIKDCRDVIYQWTGECSRCQGTGDVNYHNREGREVIWKCITCLGLGKQIFNLLVCTLKVKLDRNGSSILLSWRSSSKQRFLKQHIKDTFKNT</sequence>
<feature type="compositionally biased region" description="Polar residues" evidence="1">
    <location>
        <begin position="53"/>
        <end position="82"/>
    </location>
</feature>
<dbReference type="InterPro" id="IPR037477">
    <property type="entry name" value="SCO2"/>
</dbReference>
<gene>
    <name evidence="2" type="ORF">GOP47_0005457</name>
</gene>
<evidence type="ECO:0000313" key="3">
    <source>
        <dbReference type="Proteomes" id="UP000886520"/>
    </source>
</evidence>
<dbReference type="EMBL" id="JABFUD020000005">
    <property type="protein sequence ID" value="KAI5079978.1"/>
    <property type="molecule type" value="Genomic_DNA"/>
</dbReference>
<keyword evidence="3" id="KW-1185">Reference proteome</keyword>
<dbReference type="OrthoDB" id="2018364at2759"/>
<evidence type="ECO:0000256" key="1">
    <source>
        <dbReference type="SAM" id="MobiDB-lite"/>
    </source>
</evidence>
<feature type="region of interest" description="Disordered" evidence="1">
    <location>
        <begin position="53"/>
        <end position="88"/>
    </location>
</feature>
<comment type="caution">
    <text evidence="2">The sequence shown here is derived from an EMBL/GenBank/DDBJ whole genome shotgun (WGS) entry which is preliminary data.</text>
</comment>
<evidence type="ECO:0000313" key="2">
    <source>
        <dbReference type="EMBL" id="KAI5079978.1"/>
    </source>
</evidence>
<organism evidence="2 3">
    <name type="scientific">Adiantum capillus-veneris</name>
    <name type="common">Maidenhair fern</name>
    <dbReference type="NCBI Taxonomy" id="13818"/>
    <lineage>
        <taxon>Eukaryota</taxon>
        <taxon>Viridiplantae</taxon>
        <taxon>Streptophyta</taxon>
        <taxon>Embryophyta</taxon>
        <taxon>Tracheophyta</taxon>
        <taxon>Polypodiopsida</taxon>
        <taxon>Polypodiidae</taxon>
        <taxon>Polypodiales</taxon>
        <taxon>Pteridineae</taxon>
        <taxon>Pteridaceae</taxon>
        <taxon>Vittarioideae</taxon>
        <taxon>Adiantum</taxon>
    </lineage>
</organism>
<proteinExistence type="predicted"/>
<reference evidence="2 3" key="1">
    <citation type="submission" date="2021-01" db="EMBL/GenBank/DDBJ databases">
        <title>Adiantum capillus-veneris genome.</title>
        <authorList>
            <person name="Fang Y."/>
            <person name="Liao Q."/>
        </authorList>
    </citation>
    <scope>NUCLEOTIDE SEQUENCE [LARGE SCALE GENOMIC DNA]</scope>
    <source>
        <strain evidence="2">H3</strain>
        <tissue evidence="2">Leaf</tissue>
    </source>
</reference>
<dbReference type="PANTHER" id="PTHR36035">
    <property type="entry name" value="PROTEIN DISULFIDE-ISOMERASE SCO2"/>
    <property type="match status" value="1"/>
</dbReference>
<dbReference type="PANTHER" id="PTHR36035:SF1">
    <property type="entry name" value="PROTEIN DISULFIDE-ISOMERASE SCO2"/>
    <property type="match status" value="1"/>
</dbReference>
<accession>A0A9D4V5D9</accession>
<dbReference type="AlphaFoldDB" id="A0A9D4V5D9"/>
<protein>
    <submittedName>
        <fullName evidence="2">Uncharacterized protein</fullName>
    </submittedName>
</protein>
<dbReference type="Proteomes" id="UP000886520">
    <property type="component" value="Chromosome 5"/>
</dbReference>